<dbReference type="Proteomes" id="UP000596039">
    <property type="component" value="Chromosome"/>
</dbReference>
<dbReference type="RefSeq" id="WP_115266402.1">
    <property type="nucleotide sequence ID" value="NZ_CP022586.1"/>
</dbReference>
<proteinExistence type="predicted"/>
<evidence type="ECO:0000313" key="2">
    <source>
        <dbReference type="Proteomes" id="UP000596039"/>
    </source>
</evidence>
<reference evidence="1 2" key="1">
    <citation type="journal article" date="2020" name="Vet. Res.">
        <title>Phylogenomic analysis of Mycoplasma bovis from Belgian veal, dairy and beef herds.</title>
        <authorList>
            <person name="Bokma J."/>
            <person name="Vereecke N."/>
            <person name="De Bleecker K."/>
            <person name="Callens J."/>
            <person name="Ribbens S."/>
            <person name="Nauwynck H."/>
            <person name="Haesebrouck F."/>
            <person name="Theuns S."/>
            <person name="Boyen F."/>
            <person name="Pardon B."/>
        </authorList>
    </citation>
    <scope>NUCLEOTIDE SEQUENCE [LARGE SCALE GENOMIC DNA]</scope>
    <source>
        <strain evidence="1 2">Mb222</strain>
    </source>
</reference>
<gene>
    <name evidence="1" type="ORF">HYD69_04150</name>
</gene>
<sequence length="85" mass="10262">MKAEEIKLDIKNLLNSNLNIKKNLRELHRKIFELYSLYELDKKYKKSKVMDDIRLVLDKLMNCLVMNKYVDHFRIEHSIIKILGV</sequence>
<dbReference type="EMBL" id="CP058496">
    <property type="protein sequence ID" value="WHO15162.1"/>
    <property type="molecule type" value="Genomic_DNA"/>
</dbReference>
<keyword evidence="2" id="KW-1185">Reference proteome</keyword>
<organism evidence="1 2">
    <name type="scientific">Mycoplasmopsis bovis</name>
    <name type="common">Mycoplasma bovis</name>
    <dbReference type="NCBI Taxonomy" id="28903"/>
    <lineage>
        <taxon>Bacteria</taxon>
        <taxon>Bacillati</taxon>
        <taxon>Mycoplasmatota</taxon>
        <taxon>Mycoplasmoidales</taxon>
        <taxon>Metamycoplasmataceae</taxon>
        <taxon>Mycoplasmopsis</taxon>
    </lineage>
</organism>
<evidence type="ECO:0000313" key="1">
    <source>
        <dbReference type="EMBL" id="WHO15162.1"/>
    </source>
</evidence>
<accession>A0ABY8RXV4</accession>
<protein>
    <submittedName>
        <fullName evidence="1">Uncharacterized protein</fullName>
    </submittedName>
</protein>
<name>A0ABY8RXV4_MYCBV</name>